<comment type="caution">
    <text evidence="1">The sequence shown here is derived from an EMBL/GenBank/DDBJ whole genome shotgun (WGS) entry which is preliminary data.</text>
</comment>
<dbReference type="AlphaFoldDB" id="A0A4Y2VM65"/>
<gene>
    <name evidence="1" type="ORF">AVEN_78144_1</name>
</gene>
<organism evidence="1 2">
    <name type="scientific">Araneus ventricosus</name>
    <name type="common">Orbweaver spider</name>
    <name type="synonym">Epeira ventricosa</name>
    <dbReference type="NCBI Taxonomy" id="182803"/>
    <lineage>
        <taxon>Eukaryota</taxon>
        <taxon>Metazoa</taxon>
        <taxon>Ecdysozoa</taxon>
        <taxon>Arthropoda</taxon>
        <taxon>Chelicerata</taxon>
        <taxon>Arachnida</taxon>
        <taxon>Araneae</taxon>
        <taxon>Araneomorphae</taxon>
        <taxon>Entelegynae</taxon>
        <taxon>Araneoidea</taxon>
        <taxon>Araneidae</taxon>
        <taxon>Araneus</taxon>
    </lineage>
</organism>
<sequence>MFITQGSSLERIKPPTSLDKKLVALTTKLPGPKRLRDFVRHLYRSAYNGKNSENTIQPPTPWKKMLASVPCCAYFYGIAGHSYGLIHFVTVQPTFMGTVLHYSMAENGLLPQCHNHNILLSSVLCISI</sequence>
<reference evidence="1 2" key="1">
    <citation type="journal article" date="2019" name="Sci. Rep.">
        <title>Orb-weaving spider Araneus ventricosus genome elucidates the spidroin gene catalogue.</title>
        <authorList>
            <person name="Kono N."/>
            <person name="Nakamura H."/>
            <person name="Ohtoshi R."/>
            <person name="Moran D.A.P."/>
            <person name="Shinohara A."/>
            <person name="Yoshida Y."/>
            <person name="Fujiwara M."/>
            <person name="Mori M."/>
            <person name="Tomita M."/>
            <person name="Arakawa K."/>
        </authorList>
    </citation>
    <scope>NUCLEOTIDE SEQUENCE [LARGE SCALE GENOMIC DNA]</scope>
</reference>
<dbReference type="OrthoDB" id="6421734at2759"/>
<evidence type="ECO:0000313" key="1">
    <source>
        <dbReference type="EMBL" id="GBO25404.1"/>
    </source>
</evidence>
<accession>A0A4Y2VM65</accession>
<dbReference type="Proteomes" id="UP000499080">
    <property type="component" value="Unassembled WGS sequence"/>
</dbReference>
<protein>
    <submittedName>
        <fullName evidence="1">Uncharacterized protein</fullName>
    </submittedName>
</protein>
<name>A0A4Y2VM65_ARAVE</name>
<proteinExistence type="predicted"/>
<dbReference type="EMBL" id="BGPR01048403">
    <property type="protein sequence ID" value="GBO25404.1"/>
    <property type="molecule type" value="Genomic_DNA"/>
</dbReference>
<keyword evidence="2" id="KW-1185">Reference proteome</keyword>
<evidence type="ECO:0000313" key="2">
    <source>
        <dbReference type="Proteomes" id="UP000499080"/>
    </source>
</evidence>